<dbReference type="EC" id="3.5.2.17" evidence="5"/>
<dbReference type="CDD" id="cd05822">
    <property type="entry name" value="TLP_HIUase"/>
    <property type="match status" value="1"/>
</dbReference>
<evidence type="ECO:0000256" key="3">
    <source>
        <dbReference type="ARBA" id="ARBA00009850"/>
    </source>
</evidence>
<dbReference type="PROSITE" id="PS00769">
    <property type="entry name" value="TRANSTHYRETIN_2"/>
    <property type="match status" value="1"/>
</dbReference>
<dbReference type="NCBIfam" id="TIGR02962">
    <property type="entry name" value="hdxy_isourate"/>
    <property type="match status" value="1"/>
</dbReference>
<sequence>MGVIGAESAPFAASIIDKGRLRPLFANDHTMSKSPITCHVLDSSLGKPAEGVRVRLMFYGAAAEAMTGATSGMVSLGSGQTNSDGRCIDLLPARDVQTLSAGIYKIVFETKDYFAGTGRKCFYPFVEVLEIHVLPLSMISPTIQITFEVETPEQHYHIPLLISPYSYTTYRGS</sequence>
<name>A0AAD2JW55_9AGAR</name>
<comment type="subunit">
    <text evidence="4">Homotetramer.</text>
</comment>
<dbReference type="InterPro" id="IPR023419">
    <property type="entry name" value="Transthyretin_CS"/>
</dbReference>
<dbReference type="AlphaFoldDB" id="A0AAD2JW55"/>
<dbReference type="InterPro" id="IPR023416">
    <property type="entry name" value="Transthyretin/HIU_hydrolase_d"/>
</dbReference>
<dbReference type="InterPro" id="IPR014306">
    <property type="entry name" value="Hydroxyisourate_hydrolase"/>
</dbReference>
<evidence type="ECO:0000256" key="1">
    <source>
        <dbReference type="ARBA" id="ARBA00001043"/>
    </source>
</evidence>
<dbReference type="PANTHER" id="PTHR10395">
    <property type="entry name" value="URICASE AND TRANSTHYRETIN-RELATED"/>
    <property type="match status" value="1"/>
</dbReference>
<protein>
    <recommendedName>
        <fullName evidence="5">hydroxyisourate hydrolase</fullName>
        <ecNumber evidence="5">3.5.2.17</ecNumber>
    </recommendedName>
</protein>
<evidence type="ECO:0000256" key="7">
    <source>
        <dbReference type="ARBA" id="ARBA00022801"/>
    </source>
</evidence>
<keyword evidence="6" id="KW-0659">Purine metabolism</keyword>
<dbReference type="PROSITE" id="PS00768">
    <property type="entry name" value="TRANSTHYRETIN_1"/>
    <property type="match status" value="1"/>
</dbReference>
<dbReference type="SUPFAM" id="SSF49472">
    <property type="entry name" value="Transthyretin (synonym: prealbumin)"/>
    <property type="match status" value="1"/>
</dbReference>
<keyword evidence="10" id="KW-1185">Reference proteome</keyword>
<dbReference type="InterPro" id="IPR036817">
    <property type="entry name" value="Transthyretin/HIU_hydrolase_sf"/>
</dbReference>
<dbReference type="Gene3D" id="2.60.40.180">
    <property type="entry name" value="Transthyretin/hydroxyisourate hydrolase domain"/>
    <property type="match status" value="1"/>
</dbReference>
<accession>A0AAD2JW55</accession>
<evidence type="ECO:0000256" key="5">
    <source>
        <dbReference type="ARBA" id="ARBA00012609"/>
    </source>
</evidence>
<evidence type="ECO:0000313" key="10">
    <source>
        <dbReference type="Proteomes" id="UP001295794"/>
    </source>
</evidence>
<reference evidence="9" key="1">
    <citation type="submission" date="2023-11" db="EMBL/GenBank/DDBJ databases">
        <authorList>
            <person name="De Vega J J."/>
            <person name="De Vega J J."/>
        </authorList>
    </citation>
    <scope>NUCLEOTIDE SEQUENCE</scope>
</reference>
<dbReference type="GO" id="GO:0033971">
    <property type="term" value="F:hydroxyisourate hydrolase activity"/>
    <property type="evidence" value="ECO:0007669"/>
    <property type="project" value="UniProtKB-EC"/>
</dbReference>
<dbReference type="Pfam" id="PF00576">
    <property type="entry name" value="Transthyretin"/>
    <property type="match status" value="1"/>
</dbReference>
<evidence type="ECO:0000259" key="8">
    <source>
        <dbReference type="Pfam" id="PF00576"/>
    </source>
</evidence>
<proteinExistence type="inferred from homology"/>
<organism evidence="9 10">
    <name type="scientific">Mycena citricolor</name>
    <dbReference type="NCBI Taxonomy" id="2018698"/>
    <lineage>
        <taxon>Eukaryota</taxon>
        <taxon>Fungi</taxon>
        <taxon>Dikarya</taxon>
        <taxon>Basidiomycota</taxon>
        <taxon>Agaricomycotina</taxon>
        <taxon>Agaricomycetes</taxon>
        <taxon>Agaricomycetidae</taxon>
        <taxon>Agaricales</taxon>
        <taxon>Marasmiineae</taxon>
        <taxon>Mycenaceae</taxon>
        <taxon>Mycena</taxon>
    </lineage>
</organism>
<comment type="similarity">
    <text evidence="3">Belongs to the transthyretin family. 5-hydroxyisourate hydrolase subfamily.</text>
</comment>
<evidence type="ECO:0000256" key="2">
    <source>
        <dbReference type="ARBA" id="ARBA00002704"/>
    </source>
</evidence>
<comment type="caution">
    <text evidence="9">The sequence shown here is derived from an EMBL/GenBank/DDBJ whole genome shotgun (WGS) entry which is preliminary data.</text>
</comment>
<comment type="catalytic activity">
    <reaction evidence="1">
        <text>5-hydroxyisourate + H2O = 5-hydroxy-2-oxo-4-ureido-2,5-dihydro-1H-imidazole-5-carboxylate + H(+)</text>
        <dbReference type="Rhea" id="RHEA:23736"/>
        <dbReference type="ChEBI" id="CHEBI:15377"/>
        <dbReference type="ChEBI" id="CHEBI:15378"/>
        <dbReference type="ChEBI" id="CHEBI:18072"/>
        <dbReference type="ChEBI" id="CHEBI:58639"/>
        <dbReference type="EC" id="3.5.2.17"/>
    </reaction>
</comment>
<keyword evidence="7" id="KW-0378">Hydrolase</keyword>
<dbReference type="EMBL" id="CAVNYO010000058">
    <property type="protein sequence ID" value="CAK5264506.1"/>
    <property type="molecule type" value="Genomic_DNA"/>
</dbReference>
<dbReference type="InterPro" id="IPR023418">
    <property type="entry name" value="Thyroxine_BS"/>
</dbReference>
<evidence type="ECO:0000313" key="9">
    <source>
        <dbReference type="EMBL" id="CAK5264506.1"/>
    </source>
</evidence>
<feature type="domain" description="Transthyretin/hydroxyisourate hydrolase" evidence="8">
    <location>
        <begin position="36"/>
        <end position="172"/>
    </location>
</feature>
<dbReference type="GO" id="GO:0006144">
    <property type="term" value="P:purine nucleobase metabolic process"/>
    <property type="evidence" value="ECO:0007669"/>
    <property type="project" value="UniProtKB-KW"/>
</dbReference>
<dbReference type="Proteomes" id="UP001295794">
    <property type="component" value="Unassembled WGS sequence"/>
</dbReference>
<dbReference type="PANTHER" id="PTHR10395:SF7">
    <property type="entry name" value="5-HYDROXYISOURATE HYDROLASE"/>
    <property type="match status" value="1"/>
</dbReference>
<evidence type="ECO:0000256" key="4">
    <source>
        <dbReference type="ARBA" id="ARBA00011881"/>
    </source>
</evidence>
<gene>
    <name evidence="9" type="ORF">MYCIT1_LOCUS4733</name>
</gene>
<evidence type="ECO:0000256" key="6">
    <source>
        <dbReference type="ARBA" id="ARBA00022631"/>
    </source>
</evidence>
<comment type="function">
    <text evidence="2">Catalyzes the hydrolysis of 5-hydroxyisourate (HIU) to 2-oxo-4-hydroxy-4-carboxy-5-ureidoimidazoline (OHCU).</text>
</comment>